<evidence type="ECO:0000313" key="2">
    <source>
        <dbReference type="Proteomes" id="UP001168098"/>
    </source>
</evidence>
<organism evidence="1 2">
    <name type="scientific">Vitis rotundifolia</name>
    <name type="common">Muscadine grape</name>
    <dbReference type="NCBI Taxonomy" id="103349"/>
    <lineage>
        <taxon>Eukaryota</taxon>
        <taxon>Viridiplantae</taxon>
        <taxon>Streptophyta</taxon>
        <taxon>Embryophyta</taxon>
        <taxon>Tracheophyta</taxon>
        <taxon>Spermatophyta</taxon>
        <taxon>Magnoliopsida</taxon>
        <taxon>eudicotyledons</taxon>
        <taxon>Gunneridae</taxon>
        <taxon>Pentapetalae</taxon>
        <taxon>rosids</taxon>
        <taxon>Vitales</taxon>
        <taxon>Vitaceae</taxon>
        <taxon>Viteae</taxon>
        <taxon>Vitis</taxon>
    </lineage>
</organism>
<keyword evidence="2" id="KW-1185">Reference proteome</keyword>
<protein>
    <submittedName>
        <fullName evidence="1">Uncharacterized protein</fullName>
    </submittedName>
</protein>
<gene>
    <name evidence="1" type="ORF">PVL29_008583</name>
</gene>
<dbReference type="EMBL" id="JARBHA010000007">
    <property type="protein sequence ID" value="KAJ9696432.1"/>
    <property type="molecule type" value="Genomic_DNA"/>
</dbReference>
<dbReference type="PANTHER" id="PTHR30540:SF87">
    <property type="entry name" value="POTASSIUM TRANSPORTER"/>
    <property type="match status" value="1"/>
</dbReference>
<comment type="caution">
    <text evidence="1">The sequence shown here is derived from an EMBL/GenBank/DDBJ whole genome shotgun (WGS) entry which is preliminary data.</text>
</comment>
<dbReference type="Proteomes" id="UP001168098">
    <property type="component" value="Unassembled WGS sequence"/>
</dbReference>
<dbReference type="AlphaFoldDB" id="A0AA38ZX65"/>
<dbReference type="GO" id="GO:0016020">
    <property type="term" value="C:membrane"/>
    <property type="evidence" value="ECO:0007669"/>
    <property type="project" value="InterPro"/>
</dbReference>
<dbReference type="InterPro" id="IPR003855">
    <property type="entry name" value="K+_transporter"/>
</dbReference>
<reference evidence="1 2" key="1">
    <citation type="journal article" date="2023" name="BMC Biotechnol.">
        <title>Vitis rotundifolia cv Carlos genome sequencing.</title>
        <authorList>
            <person name="Huff M."/>
            <person name="Hulse-Kemp A."/>
            <person name="Scheffler B."/>
            <person name="Youngblood R."/>
            <person name="Simpson S."/>
            <person name="Babiker E."/>
            <person name="Staton M."/>
        </authorList>
    </citation>
    <scope>NUCLEOTIDE SEQUENCE [LARGE SCALE GENOMIC DNA]</scope>
    <source>
        <tissue evidence="1">Leaf</tissue>
    </source>
</reference>
<name>A0AA38ZX65_VITRO</name>
<evidence type="ECO:0000313" key="1">
    <source>
        <dbReference type="EMBL" id="KAJ9696432.1"/>
    </source>
</evidence>
<proteinExistence type="predicted"/>
<accession>A0AA38ZX65</accession>
<dbReference type="PANTHER" id="PTHR30540">
    <property type="entry name" value="OSMOTIC STRESS POTASSIUM TRANSPORTER"/>
    <property type="match status" value="1"/>
</dbReference>
<dbReference type="GO" id="GO:0015079">
    <property type="term" value="F:potassium ion transmembrane transporter activity"/>
    <property type="evidence" value="ECO:0007669"/>
    <property type="project" value="InterPro"/>
</dbReference>
<sequence length="146" mass="17096">MEERFLFCRVDANDLYMFRWVVRYGYTDVQFEEETFERLLVERLKDNGDMVFGELQDGLIDGKHINEERRQEDVDKDIEAIDKGARPGVVHLISENELMAEKGSRLREKVLINVGYNILKKNLRLTDIGHSTEKVMVHDSVIRPVV</sequence>